<dbReference type="GO" id="GO:0005886">
    <property type="term" value="C:plasma membrane"/>
    <property type="evidence" value="ECO:0007669"/>
    <property type="project" value="TreeGrafter"/>
</dbReference>
<feature type="transmembrane region" description="Helical" evidence="2">
    <location>
        <begin position="119"/>
        <end position="140"/>
    </location>
</feature>
<keyword evidence="2" id="KW-0812">Transmembrane</keyword>
<feature type="transmembrane region" description="Helical" evidence="2">
    <location>
        <begin position="52"/>
        <end position="72"/>
    </location>
</feature>
<feature type="transmembrane region" description="Helical" evidence="2">
    <location>
        <begin position="243"/>
        <end position="267"/>
    </location>
</feature>
<keyword evidence="2" id="KW-0472">Membrane</keyword>
<evidence type="ECO:0000256" key="2">
    <source>
        <dbReference type="SAM" id="Phobius"/>
    </source>
</evidence>
<dbReference type="PANTHER" id="PTHR11328:SF24">
    <property type="entry name" value="MAJOR FACILITATOR SUPERFAMILY (MFS) PROFILE DOMAIN-CONTAINING PROTEIN"/>
    <property type="match status" value="1"/>
</dbReference>
<organism evidence="3 4">
    <name type="scientific">Alterisphingorhabdus coralli</name>
    <dbReference type="NCBI Taxonomy" id="3071408"/>
    <lineage>
        <taxon>Bacteria</taxon>
        <taxon>Pseudomonadati</taxon>
        <taxon>Pseudomonadota</taxon>
        <taxon>Alphaproteobacteria</taxon>
        <taxon>Sphingomonadales</taxon>
        <taxon>Sphingomonadaceae</taxon>
        <taxon>Alterisphingorhabdus (ex Yan et al. 2024)</taxon>
    </lineage>
</organism>
<feature type="transmembrane region" description="Helical" evidence="2">
    <location>
        <begin position="21"/>
        <end position="46"/>
    </location>
</feature>
<feature type="transmembrane region" description="Helical" evidence="2">
    <location>
        <begin position="194"/>
        <end position="213"/>
    </location>
</feature>
<dbReference type="Gene3D" id="1.20.1250.20">
    <property type="entry name" value="MFS general substrate transporter like domains"/>
    <property type="match status" value="1"/>
</dbReference>
<comment type="similarity">
    <text evidence="1">Belongs to the sodium:galactoside symporter (TC 2.A.2) family.</text>
</comment>
<dbReference type="GO" id="GO:0015293">
    <property type="term" value="F:symporter activity"/>
    <property type="evidence" value="ECO:0007669"/>
    <property type="project" value="InterPro"/>
</dbReference>
<sequence length="468" mass="51014">MTAAQREQQAWESAAEAPKGFRFFLFASPQLALATLGLPIVIYLPAYYAGPLGLGLAATGFIFMITRFWDVFTDGFLGWAVDRFPTRWGRRKIWMLVSTPLMVAGTIAICFPPEGAGNLYLMFWLIFIYIWWTLIHLCHIAWAAELSDRYDERSSIQSRILAVYFSGLLLVLTAPIAVGAIMGETDLETKVRAMGIYAAVLLPITVLVAVFMAREKAAPPRASTEKPLGFIEGLSLASRNPALLRLLGVDMLAGLAGGTASGLFVFVTGELFQLEGALTIGGVAVDPGALLIFTYAGAFFGIPLWLKLSYRIGKHRAVSASAILTILAFLYSLIMPRGDFLAASVFYLVNGIAFGAAPFLDRAMLADVVDLDQTQSGEQRTGFFFALMSMTNKIGYALPIGIIFPLLALIGFDPNGNNDPQAIAWLGAIFVGIPVLLKLLIIALTWNFPITREMQEDLRTQLTSQEAS</sequence>
<feature type="transmembrane region" description="Helical" evidence="2">
    <location>
        <begin position="93"/>
        <end position="113"/>
    </location>
</feature>
<dbReference type="InterPro" id="IPR036259">
    <property type="entry name" value="MFS_trans_sf"/>
</dbReference>
<evidence type="ECO:0000313" key="4">
    <source>
        <dbReference type="Proteomes" id="UP001302429"/>
    </source>
</evidence>
<dbReference type="InterPro" id="IPR039672">
    <property type="entry name" value="MFS_2"/>
</dbReference>
<evidence type="ECO:0000313" key="3">
    <source>
        <dbReference type="EMBL" id="WOE75636.1"/>
    </source>
</evidence>
<accession>A0AA97F8U0</accession>
<dbReference type="Pfam" id="PF13347">
    <property type="entry name" value="MFS_2"/>
    <property type="match status" value="1"/>
</dbReference>
<dbReference type="KEGG" id="acoa:RB602_02670"/>
<dbReference type="AlphaFoldDB" id="A0AA97F8U0"/>
<reference evidence="3 4" key="1">
    <citation type="submission" date="2023-10" db="EMBL/GenBank/DDBJ databases">
        <title>Complete genome sequence of a Sphingomonadaceae bacterium.</title>
        <authorList>
            <person name="Yan C."/>
        </authorList>
    </citation>
    <scope>NUCLEOTIDE SEQUENCE [LARGE SCALE GENOMIC DNA]</scope>
    <source>
        <strain evidence="3 4">SCSIO 66989</strain>
    </source>
</reference>
<feature type="transmembrane region" description="Helical" evidence="2">
    <location>
        <begin position="318"/>
        <end position="334"/>
    </location>
</feature>
<feature type="transmembrane region" description="Helical" evidence="2">
    <location>
        <begin position="287"/>
        <end position="306"/>
    </location>
</feature>
<dbReference type="Proteomes" id="UP001302429">
    <property type="component" value="Chromosome"/>
</dbReference>
<protein>
    <submittedName>
        <fullName evidence="3">MFS transporter</fullName>
    </submittedName>
</protein>
<proteinExistence type="inferred from homology"/>
<dbReference type="RefSeq" id="WP_317082713.1">
    <property type="nucleotide sequence ID" value="NZ_CP136594.1"/>
</dbReference>
<dbReference type="GO" id="GO:0008643">
    <property type="term" value="P:carbohydrate transport"/>
    <property type="evidence" value="ECO:0007669"/>
    <property type="project" value="InterPro"/>
</dbReference>
<name>A0AA97F8U0_9SPHN</name>
<keyword evidence="2" id="KW-1133">Transmembrane helix</keyword>
<feature type="transmembrane region" description="Helical" evidence="2">
    <location>
        <begin position="161"/>
        <end position="182"/>
    </location>
</feature>
<feature type="transmembrane region" description="Helical" evidence="2">
    <location>
        <begin position="394"/>
        <end position="412"/>
    </location>
</feature>
<keyword evidence="4" id="KW-1185">Reference proteome</keyword>
<feature type="transmembrane region" description="Helical" evidence="2">
    <location>
        <begin position="424"/>
        <end position="446"/>
    </location>
</feature>
<dbReference type="EMBL" id="CP136594">
    <property type="protein sequence ID" value="WOE75636.1"/>
    <property type="molecule type" value="Genomic_DNA"/>
</dbReference>
<gene>
    <name evidence="3" type="ORF">RB602_02670</name>
</gene>
<feature type="transmembrane region" description="Helical" evidence="2">
    <location>
        <begin position="340"/>
        <end position="360"/>
    </location>
</feature>
<dbReference type="SUPFAM" id="SSF103473">
    <property type="entry name" value="MFS general substrate transporter"/>
    <property type="match status" value="1"/>
</dbReference>
<dbReference type="PANTHER" id="PTHR11328">
    <property type="entry name" value="MAJOR FACILITATOR SUPERFAMILY DOMAIN-CONTAINING PROTEIN"/>
    <property type="match status" value="1"/>
</dbReference>
<evidence type="ECO:0000256" key="1">
    <source>
        <dbReference type="ARBA" id="ARBA00009617"/>
    </source>
</evidence>